<keyword evidence="2" id="KW-1133">Transmembrane helix</keyword>
<protein>
    <recommendedName>
        <fullName evidence="6">Htaa domain-containing protein</fullName>
    </recommendedName>
</protein>
<name>A0ABU2M6N9_9ACTN</name>
<dbReference type="InterPro" id="IPR006311">
    <property type="entry name" value="TAT_signal"/>
</dbReference>
<sequence>MTPAGTTGRRLFGGTALVALAAVFALTVSAPAAATSVVAVDPLVWGNAQAWAANGDAVAGYSTAVGFGGENEERGDTTDVFGPLAPYIDIEGSSHTVIDGDGARSTAVVESAVLRLTVIDLVALGMIDVPADLDLAPSSPVETPTPGDGEAPYQDVPTPEGEDGPRPQRPPAEGDDTLLGEESESPDPSPSPDGGEVVALDDSDTRRVSADNTLEISVSDIVTTASAGFDGRTGTTFEHGPLTAFGVPLEPLEDAGDGYVVEDVLVVLDEEGDVVEEVPVAVRFLRTQETFDDQDPDWRGQGTRSRLTVSVRVGDSDDGNGFAVDFADSWALGSTYAAGASASPDDRSGSSPQAQERANGDLAMTGSSLAALVTAAVVAIGGGSAATFLARTRTTAMDDRIED</sequence>
<feature type="transmembrane region" description="Helical" evidence="2">
    <location>
        <begin position="369"/>
        <end position="390"/>
    </location>
</feature>
<feature type="chain" id="PRO_5047179433" description="Htaa domain-containing protein" evidence="3">
    <location>
        <begin position="35"/>
        <end position="403"/>
    </location>
</feature>
<accession>A0ABU2M6N9</accession>
<evidence type="ECO:0000256" key="2">
    <source>
        <dbReference type="SAM" id="Phobius"/>
    </source>
</evidence>
<evidence type="ECO:0008006" key="6">
    <source>
        <dbReference type="Google" id="ProtNLM"/>
    </source>
</evidence>
<evidence type="ECO:0000313" key="4">
    <source>
        <dbReference type="EMBL" id="MDT0328182.1"/>
    </source>
</evidence>
<evidence type="ECO:0000313" key="5">
    <source>
        <dbReference type="Proteomes" id="UP001183390"/>
    </source>
</evidence>
<dbReference type="RefSeq" id="WP_311510911.1">
    <property type="nucleotide sequence ID" value="NZ_JAVREP010000003.1"/>
</dbReference>
<feature type="region of interest" description="Disordered" evidence="1">
    <location>
        <begin position="338"/>
        <end position="358"/>
    </location>
</feature>
<gene>
    <name evidence="4" type="ORF">RM479_07125</name>
</gene>
<dbReference type="Proteomes" id="UP001183390">
    <property type="component" value="Unassembled WGS sequence"/>
</dbReference>
<feature type="signal peptide" evidence="3">
    <location>
        <begin position="1"/>
        <end position="34"/>
    </location>
</feature>
<evidence type="ECO:0000256" key="3">
    <source>
        <dbReference type="SAM" id="SignalP"/>
    </source>
</evidence>
<organism evidence="4 5">
    <name type="scientific">Nocardiopsis lambiniae</name>
    <dbReference type="NCBI Taxonomy" id="3075539"/>
    <lineage>
        <taxon>Bacteria</taxon>
        <taxon>Bacillati</taxon>
        <taxon>Actinomycetota</taxon>
        <taxon>Actinomycetes</taxon>
        <taxon>Streptosporangiales</taxon>
        <taxon>Nocardiopsidaceae</taxon>
        <taxon>Nocardiopsis</taxon>
    </lineage>
</organism>
<dbReference type="EMBL" id="JAVREP010000003">
    <property type="protein sequence ID" value="MDT0328182.1"/>
    <property type="molecule type" value="Genomic_DNA"/>
</dbReference>
<feature type="compositionally biased region" description="Acidic residues" evidence="1">
    <location>
        <begin position="173"/>
        <end position="185"/>
    </location>
</feature>
<proteinExistence type="predicted"/>
<keyword evidence="2" id="KW-0812">Transmembrane</keyword>
<keyword evidence="5" id="KW-1185">Reference proteome</keyword>
<reference evidence="5" key="1">
    <citation type="submission" date="2023-07" db="EMBL/GenBank/DDBJ databases">
        <title>30 novel species of actinomycetes from the DSMZ collection.</title>
        <authorList>
            <person name="Nouioui I."/>
        </authorList>
    </citation>
    <scope>NUCLEOTIDE SEQUENCE [LARGE SCALE GENOMIC DNA]</scope>
    <source>
        <strain evidence="5">DSM 44743</strain>
    </source>
</reference>
<evidence type="ECO:0000256" key="1">
    <source>
        <dbReference type="SAM" id="MobiDB-lite"/>
    </source>
</evidence>
<dbReference type="PROSITE" id="PS51318">
    <property type="entry name" value="TAT"/>
    <property type="match status" value="1"/>
</dbReference>
<keyword evidence="3" id="KW-0732">Signal</keyword>
<feature type="region of interest" description="Disordered" evidence="1">
    <location>
        <begin position="132"/>
        <end position="208"/>
    </location>
</feature>
<comment type="caution">
    <text evidence="4">The sequence shown here is derived from an EMBL/GenBank/DDBJ whole genome shotgun (WGS) entry which is preliminary data.</text>
</comment>
<keyword evidence="2" id="KW-0472">Membrane</keyword>